<sequence length="37" mass="3681">MTVRGVVAPAGRGGECGGARDLGTLVSRQPSAVSRDP</sequence>
<evidence type="ECO:0000313" key="3">
    <source>
        <dbReference type="Proteomes" id="UP000196778"/>
    </source>
</evidence>
<reference evidence="3" key="1">
    <citation type="submission" date="2017-02" db="EMBL/GenBank/DDBJ databases">
        <authorList>
            <person name="Dridi B."/>
        </authorList>
    </citation>
    <scope>NUCLEOTIDE SEQUENCE [LARGE SCALE GENOMIC DNA]</scope>
    <source>
        <strain evidence="3">EB411</strain>
    </source>
</reference>
<accession>A0A1R4K145</accession>
<name>A0A1R4K145_9MICO</name>
<proteinExistence type="predicted"/>
<feature type="compositionally biased region" description="Polar residues" evidence="1">
    <location>
        <begin position="26"/>
        <end position="37"/>
    </location>
</feature>
<dbReference type="Proteomes" id="UP000196778">
    <property type="component" value="Unassembled WGS sequence"/>
</dbReference>
<feature type="compositionally biased region" description="Low complexity" evidence="1">
    <location>
        <begin position="1"/>
        <end position="10"/>
    </location>
</feature>
<feature type="region of interest" description="Disordered" evidence="1">
    <location>
        <begin position="1"/>
        <end position="37"/>
    </location>
</feature>
<organism evidence="2 3">
    <name type="scientific">Mycetocola reblochoni REB411</name>
    <dbReference type="NCBI Taxonomy" id="1255698"/>
    <lineage>
        <taxon>Bacteria</taxon>
        <taxon>Bacillati</taxon>
        <taxon>Actinomycetota</taxon>
        <taxon>Actinomycetes</taxon>
        <taxon>Micrococcales</taxon>
        <taxon>Microbacteriaceae</taxon>
        <taxon>Mycetocola</taxon>
    </lineage>
</organism>
<keyword evidence="3" id="KW-1185">Reference proteome</keyword>
<evidence type="ECO:0000256" key="1">
    <source>
        <dbReference type="SAM" id="MobiDB-lite"/>
    </source>
</evidence>
<gene>
    <name evidence="2" type="ORF">FM119_10870</name>
</gene>
<dbReference type="EMBL" id="FUKR01000058">
    <property type="protein sequence ID" value="SJN38181.1"/>
    <property type="molecule type" value="Genomic_DNA"/>
</dbReference>
<protein>
    <submittedName>
        <fullName evidence="2">Uncharacterized protein</fullName>
    </submittedName>
</protein>
<dbReference type="AlphaFoldDB" id="A0A1R4K145"/>
<evidence type="ECO:0000313" key="2">
    <source>
        <dbReference type="EMBL" id="SJN38181.1"/>
    </source>
</evidence>